<feature type="non-terminal residue" evidence="2">
    <location>
        <position position="1"/>
    </location>
</feature>
<proteinExistence type="inferred from homology"/>
<dbReference type="InterPro" id="IPR036045">
    <property type="entry name" value="Sec1-like_sf"/>
</dbReference>
<dbReference type="Proteomes" id="UP001054945">
    <property type="component" value="Unassembled WGS sequence"/>
</dbReference>
<dbReference type="SUPFAM" id="SSF56815">
    <property type="entry name" value="Sec1/munc18-like (SM) proteins"/>
    <property type="match status" value="1"/>
</dbReference>
<protein>
    <submittedName>
        <fullName evidence="2">Protein sly1 homolog</fullName>
    </submittedName>
</protein>
<evidence type="ECO:0000256" key="1">
    <source>
        <dbReference type="ARBA" id="ARBA00009884"/>
    </source>
</evidence>
<evidence type="ECO:0000313" key="3">
    <source>
        <dbReference type="Proteomes" id="UP001054945"/>
    </source>
</evidence>
<gene>
    <name evidence="2" type="primary">Slh</name>
    <name evidence="2" type="ORF">CEXT_275281</name>
</gene>
<reference evidence="2 3" key="1">
    <citation type="submission" date="2021-06" db="EMBL/GenBank/DDBJ databases">
        <title>Caerostris extrusa draft genome.</title>
        <authorList>
            <person name="Kono N."/>
            <person name="Arakawa K."/>
        </authorList>
    </citation>
    <scope>NUCLEOTIDE SEQUENCE [LARGE SCALE GENOMIC DNA]</scope>
</reference>
<keyword evidence="3" id="KW-1185">Reference proteome</keyword>
<dbReference type="AlphaFoldDB" id="A0AAV4VSG3"/>
<evidence type="ECO:0000313" key="2">
    <source>
        <dbReference type="EMBL" id="GIY72736.1"/>
    </source>
</evidence>
<accession>A0AAV4VSG3</accession>
<dbReference type="Pfam" id="PF00995">
    <property type="entry name" value="Sec1"/>
    <property type="match status" value="1"/>
</dbReference>
<dbReference type="InterPro" id="IPR001619">
    <property type="entry name" value="Sec1-like"/>
</dbReference>
<comment type="similarity">
    <text evidence="1">Belongs to the STXBP/unc-18/SEC1 family.</text>
</comment>
<dbReference type="EMBL" id="BPLR01014988">
    <property type="protein sequence ID" value="GIY72736.1"/>
    <property type="molecule type" value="Genomic_DNA"/>
</dbReference>
<organism evidence="2 3">
    <name type="scientific">Caerostris extrusa</name>
    <name type="common">Bark spider</name>
    <name type="synonym">Caerostris bankana</name>
    <dbReference type="NCBI Taxonomy" id="172846"/>
    <lineage>
        <taxon>Eukaryota</taxon>
        <taxon>Metazoa</taxon>
        <taxon>Ecdysozoa</taxon>
        <taxon>Arthropoda</taxon>
        <taxon>Chelicerata</taxon>
        <taxon>Arachnida</taxon>
        <taxon>Araneae</taxon>
        <taxon>Araneomorphae</taxon>
        <taxon>Entelegynae</taxon>
        <taxon>Araneoidea</taxon>
        <taxon>Araneidae</taxon>
        <taxon>Caerostris</taxon>
    </lineage>
</organism>
<dbReference type="InterPro" id="IPR043154">
    <property type="entry name" value="Sec-1-like_dom1"/>
</dbReference>
<dbReference type="GO" id="GO:0016192">
    <property type="term" value="P:vesicle-mediated transport"/>
    <property type="evidence" value="ECO:0007669"/>
    <property type="project" value="InterPro"/>
</dbReference>
<dbReference type="Gene3D" id="3.40.50.2060">
    <property type="match status" value="1"/>
</dbReference>
<comment type="caution">
    <text evidence="2">The sequence shown here is derived from an EMBL/GenBank/DDBJ whole genome shotgun (WGS) entry which is preliminary data.</text>
</comment>
<sequence length="74" mass="8652">LRNQLYDSFYLNFISPISRQFLEDLASAAIQAGCVSSINSVFDQYLNFITLENDMYILKHQDRSSLNYYAINHH</sequence>
<name>A0AAV4VSG3_CAEEX</name>